<evidence type="ECO:0000313" key="6">
    <source>
        <dbReference type="EMBL" id="RPF58191.1"/>
    </source>
</evidence>
<feature type="domain" description="SH3b" evidence="4">
    <location>
        <begin position="38"/>
        <end position="102"/>
    </location>
</feature>
<gene>
    <name evidence="6" type="ORF">EDD62_0833</name>
</gene>
<feature type="transmembrane region" description="Helical" evidence="3">
    <location>
        <begin position="12"/>
        <end position="33"/>
    </location>
</feature>
<dbReference type="RefSeq" id="WP_123807635.1">
    <property type="nucleotide sequence ID" value="NZ_RKRK01000002.1"/>
</dbReference>
<dbReference type="PANTHER" id="PTHR30404:SF7">
    <property type="entry name" value="CELL WALL AMIDASE LYTH-RELATED"/>
    <property type="match status" value="1"/>
</dbReference>
<protein>
    <submittedName>
        <fullName evidence="6">N-acetylmuramoyl-L-alanine amidase</fullName>
    </submittedName>
</protein>
<evidence type="ECO:0000313" key="7">
    <source>
        <dbReference type="Proteomes" id="UP000277108"/>
    </source>
</evidence>
<dbReference type="InterPro" id="IPR003646">
    <property type="entry name" value="SH3-like_bac-type"/>
</dbReference>
<evidence type="ECO:0000256" key="1">
    <source>
        <dbReference type="ARBA" id="ARBA00022801"/>
    </source>
</evidence>
<keyword evidence="7" id="KW-1185">Reference proteome</keyword>
<dbReference type="PANTHER" id="PTHR30404">
    <property type="entry name" value="N-ACETYLMURAMOYL-L-ALANINE AMIDASE"/>
    <property type="match status" value="1"/>
</dbReference>
<dbReference type="GO" id="GO:0071555">
    <property type="term" value="P:cell wall organization"/>
    <property type="evidence" value="ECO:0007669"/>
    <property type="project" value="UniProtKB-KW"/>
</dbReference>
<proteinExistence type="predicted"/>
<dbReference type="GO" id="GO:0009253">
    <property type="term" value="P:peptidoglycan catabolic process"/>
    <property type="evidence" value="ECO:0007669"/>
    <property type="project" value="InterPro"/>
</dbReference>
<dbReference type="SMART" id="SM00287">
    <property type="entry name" value="SH3b"/>
    <property type="match status" value="1"/>
</dbReference>
<dbReference type="InterPro" id="IPR002508">
    <property type="entry name" value="MurNAc-LAA_cat"/>
</dbReference>
<keyword evidence="1" id="KW-0378">Hydrolase</keyword>
<dbReference type="GO" id="GO:0030288">
    <property type="term" value="C:outer membrane-bounded periplasmic space"/>
    <property type="evidence" value="ECO:0007669"/>
    <property type="project" value="TreeGrafter"/>
</dbReference>
<keyword evidence="3" id="KW-1133">Transmembrane helix</keyword>
<dbReference type="AlphaFoldDB" id="A0A3N5CK52"/>
<dbReference type="Pfam" id="PF01520">
    <property type="entry name" value="Amidase_3"/>
    <property type="match status" value="1"/>
</dbReference>
<evidence type="ECO:0000256" key="2">
    <source>
        <dbReference type="ARBA" id="ARBA00023316"/>
    </source>
</evidence>
<dbReference type="Gene3D" id="2.30.30.40">
    <property type="entry name" value="SH3 Domains"/>
    <property type="match status" value="1"/>
</dbReference>
<name>A0A3N5CK52_9BACL</name>
<reference evidence="6 7" key="1">
    <citation type="submission" date="2018-11" db="EMBL/GenBank/DDBJ databases">
        <title>Genomic Encyclopedia of Type Strains, Phase IV (KMG-IV): sequencing the most valuable type-strain genomes for metagenomic binning, comparative biology and taxonomic classification.</title>
        <authorList>
            <person name="Goeker M."/>
        </authorList>
    </citation>
    <scope>NUCLEOTIDE SEQUENCE [LARGE SCALE GENOMIC DNA]</scope>
    <source>
        <strain evidence="6 7">DSM 29158</strain>
    </source>
</reference>
<feature type="domain" description="MurNAc-LAA" evidence="5">
    <location>
        <begin position="173"/>
        <end position="282"/>
    </location>
</feature>
<dbReference type="SUPFAM" id="SSF53187">
    <property type="entry name" value="Zn-dependent exopeptidases"/>
    <property type="match status" value="1"/>
</dbReference>
<dbReference type="CDD" id="cd02696">
    <property type="entry name" value="MurNAc-LAA"/>
    <property type="match status" value="1"/>
</dbReference>
<keyword evidence="3" id="KW-0472">Membrane</keyword>
<sequence>MKRVKQFILNNLKTLLFVALLFLFLSVIFVIILNSFKTNESLITTKEQAPIYTGPSSRYPVLYNSLDGVKYEVRDRSGRWVEIYSDEKNQSGWVEGYLTSLNLPEKETNHNYLKGKTIFVDAGHGGKDQGATSRSGKTHEKDLTLKTALMLKSQLEAKGAIVKMSRTDDTFVPLKERKAHADAMVSIHFDSLKDDFATGLTVIYKDAEYEDYAYTLFNSISNKSFLISREVVTNDELAVLKIAEQPAVLLELGFMSSDVDESMLVDKKYRHLAVSGIVDGLNAYFGA</sequence>
<dbReference type="Proteomes" id="UP000277108">
    <property type="component" value="Unassembled WGS sequence"/>
</dbReference>
<keyword evidence="3" id="KW-0812">Transmembrane</keyword>
<dbReference type="InterPro" id="IPR050695">
    <property type="entry name" value="N-acetylmuramoyl_amidase_3"/>
</dbReference>
<evidence type="ECO:0000259" key="5">
    <source>
        <dbReference type="SMART" id="SM00646"/>
    </source>
</evidence>
<dbReference type="Gene3D" id="3.40.630.40">
    <property type="entry name" value="Zn-dependent exopeptidases"/>
    <property type="match status" value="1"/>
</dbReference>
<evidence type="ECO:0000259" key="4">
    <source>
        <dbReference type="SMART" id="SM00287"/>
    </source>
</evidence>
<accession>A0A3N5CK52</accession>
<evidence type="ECO:0000256" key="3">
    <source>
        <dbReference type="SAM" id="Phobius"/>
    </source>
</evidence>
<comment type="caution">
    <text evidence="6">The sequence shown here is derived from an EMBL/GenBank/DDBJ whole genome shotgun (WGS) entry which is preliminary data.</text>
</comment>
<organism evidence="6 7">
    <name type="scientific">Abyssicoccus albus</name>
    <dbReference type="NCBI Taxonomy" id="1817405"/>
    <lineage>
        <taxon>Bacteria</taxon>
        <taxon>Bacillati</taxon>
        <taxon>Bacillota</taxon>
        <taxon>Bacilli</taxon>
        <taxon>Bacillales</taxon>
        <taxon>Abyssicoccaceae</taxon>
    </lineage>
</organism>
<dbReference type="SMART" id="SM00646">
    <property type="entry name" value="Ami_3"/>
    <property type="match status" value="1"/>
</dbReference>
<keyword evidence="2" id="KW-0961">Cell wall biogenesis/degradation</keyword>
<dbReference type="EMBL" id="RKRK01000002">
    <property type="protein sequence ID" value="RPF58191.1"/>
    <property type="molecule type" value="Genomic_DNA"/>
</dbReference>
<dbReference type="OrthoDB" id="9806267at2"/>
<dbReference type="GO" id="GO:0008745">
    <property type="term" value="F:N-acetylmuramoyl-L-alanine amidase activity"/>
    <property type="evidence" value="ECO:0007669"/>
    <property type="project" value="InterPro"/>
</dbReference>